<dbReference type="InterPro" id="IPR046348">
    <property type="entry name" value="SIS_dom_sf"/>
</dbReference>
<reference evidence="6 7" key="1">
    <citation type="submission" date="2014-02" db="EMBL/GenBank/DDBJ databases">
        <title>Draft genome sequence of Lysinibacillus massiliensis CCUG 49529.</title>
        <authorList>
            <person name="Zhang F."/>
            <person name="Wang G."/>
            <person name="Zhang L."/>
        </authorList>
    </citation>
    <scope>NUCLEOTIDE SEQUENCE [LARGE SCALE GENOMIC DNA]</scope>
    <source>
        <strain evidence="6 7">CCUG 49529</strain>
    </source>
</reference>
<dbReference type="InterPro" id="IPR009057">
    <property type="entry name" value="Homeodomain-like_sf"/>
</dbReference>
<evidence type="ECO:0000259" key="5">
    <source>
        <dbReference type="PROSITE" id="PS51464"/>
    </source>
</evidence>
<dbReference type="InterPro" id="IPR035472">
    <property type="entry name" value="RpiR-like_SIS"/>
</dbReference>
<comment type="caution">
    <text evidence="6">The sequence shown here is derived from an EMBL/GenBank/DDBJ whole genome shotgun (WGS) entry which is preliminary data.</text>
</comment>
<keyword evidence="1" id="KW-0805">Transcription regulation</keyword>
<dbReference type="eggNOG" id="COG1737">
    <property type="taxonomic scope" value="Bacteria"/>
</dbReference>
<keyword evidence="2" id="KW-0238">DNA-binding</keyword>
<dbReference type="GO" id="GO:0003700">
    <property type="term" value="F:DNA-binding transcription factor activity"/>
    <property type="evidence" value="ECO:0007669"/>
    <property type="project" value="InterPro"/>
</dbReference>
<dbReference type="Pfam" id="PF01380">
    <property type="entry name" value="SIS"/>
    <property type="match status" value="1"/>
</dbReference>
<dbReference type="RefSeq" id="WP_036180474.1">
    <property type="nucleotide sequence ID" value="NZ_AVCZ01000082.1"/>
</dbReference>
<dbReference type="InterPro" id="IPR047640">
    <property type="entry name" value="RpiR-like"/>
</dbReference>
<dbReference type="EMBL" id="JPVQ01000082">
    <property type="protein sequence ID" value="KGR84794.1"/>
    <property type="molecule type" value="Genomic_DNA"/>
</dbReference>
<dbReference type="InterPro" id="IPR000281">
    <property type="entry name" value="HTH_RpiR"/>
</dbReference>
<dbReference type="CDD" id="cd05013">
    <property type="entry name" value="SIS_RpiR"/>
    <property type="match status" value="1"/>
</dbReference>
<sequence length="282" mass="31508">MDNGLERIKQGISKLKPSERKVSDFILKHPKEVLHMPIAQLSEATSTSEATIIRMCKALQFKGYRDLKLSIAAAIPQKNPIDHKYQEISADTSLSETIQQIISNNIFSIRNIITVNDEDDLKKAIQVLNKARKIVIIGIGASAIVAFDFEQKLKRINKWCEALTDSHSQLVSVTNLTNEDVLFAISYSGETKEILNSVSVAKENTTKIISLTGYSNNTLQKNSTINLFVTSTENSIRSAATTSRISQLTLIDILYTALASIHFDESVNYLEKTREVITKFSR</sequence>
<dbReference type="AlphaFoldDB" id="A0A0A3IJA8"/>
<protein>
    <recommendedName>
        <fullName evidence="8">RpiR family transcriptional regulator</fullName>
    </recommendedName>
</protein>
<dbReference type="SUPFAM" id="SSF46689">
    <property type="entry name" value="Homeodomain-like"/>
    <property type="match status" value="1"/>
</dbReference>
<dbReference type="SUPFAM" id="SSF53697">
    <property type="entry name" value="SIS domain"/>
    <property type="match status" value="1"/>
</dbReference>
<dbReference type="PROSITE" id="PS51071">
    <property type="entry name" value="HTH_RPIR"/>
    <property type="match status" value="1"/>
</dbReference>
<dbReference type="GO" id="GO:1901135">
    <property type="term" value="P:carbohydrate derivative metabolic process"/>
    <property type="evidence" value="ECO:0007669"/>
    <property type="project" value="InterPro"/>
</dbReference>
<organism evidence="6 7">
    <name type="scientific">Ureibacillus massiliensis 4400831 = CIP 108448 = CCUG 49529</name>
    <dbReference type="NCBI Taxonomy" id="1211035"/>
    <lineage>
        <taxon>Bacteria</taxon>
        <taxon>Bacillati</taxon>
        <taxon>Bacillota</taxon>
        <taxon>Bacilli</taxon>
        <taxon>Bacillales</taxon>
        <taxon>Caryophanaceae</taxon>
        <taxon>Ureibacillus</taxon>
    </lineage>
</organism>
<dbReference type="PROSITE" id="PS51464">
    <property type="entry name" value="SIS"/>
    <property type="match status" value="1"/>
</dbReference>
<evidence type="ECO:0000259" key="4">
    <source>
        <dbReference type="PROSITE" id="PS51071"/>
    </source>
</evidence>
<feature type="domain" description="SIS" evidence="5">
    <location>
        <begin position="124"/>
        <end position="264"/>
    </location>
</feature>
<evidence type="ECO:0000313" key="6">
    <source>
        <dbReference type="EMBL" id="KGR84794.1"/>
    </source>
</evidence>
<keyword evidence="7" id="KW-1185">Reference proteome</keyword>
<gene>
    <name evidence="6" type="ORF">CD30_19240</name>
</gene>
<dbReference type="InterPro" id="IPR001347">
    <property type="entry name" value="SIS_dom"/>
</dbReference>
<evidence type="ECO:0000256" key="1">
    <source>
        <dbReference type="ARBA" id="ARBA00023015"/>
    </source>
</evidence>
<dbReference type="GO" id="GO:0097367">
    <property type="term" value="F:carbohydrate derivative binding"/>
    <property type="evidence" value="ECO:0007669"/>
    <property type="project" value="InterPro"/>
</dbReference>
<dbReference type="Gene3D" id="1.10.10.10">
    <property type="entry name" value="Winged helix-like DNA-binding domain superfamily/Winged helix DNA-binding domain"/>
    <property type="match status" value="1"/>
</dbReference>
<accession>A0A0A3IJA8</accession>
<feature type="domain" description="HTH rpiR-type" evidence="4">
    <location>
        <begin position="2"/>
        <end position="78"/>
    </location>
</feature>
<dbReference type="Pfam" id="PF01418">
    <property type="entry name" value="HTH_6"/>
    <property type="match status" value="1"/>
</dbReference>
<proteinExistence type="predicted"/>
<evidence type="ECO:0000256" key="3">
    <source>
        <dbReference type="ARBA" id="ARBA00023163"/>
    </source>
</evidence>
<keyword evidence="3" id="KW-0804">Transcription</keyword>
<dbReference type="GO" id="GO:0003677">
    <property type="term" value="F:DNA binding"/>
    <property type="evidence" value="ECO:0007669"/>
    <property type="project" value="UniProtKB-KW"/>
</dbReference>
<dbReference type="PANTHER" id="PTHR30514:SF10">
    <property type="entry name" value="MURR_RPIR FAMILY TRANSCRIPTIONAL REGULATOR"/>
    <property type="match status" value="1"/>
</dbReference>
<dbReference type="Proteomes" id="UP000030595">
    <property type="component" value="Unassembled WGS sequence"/>
</dbReference>
<evidence type="ECO:0000313" key="7">
    <source>
        <dbReference type="Proteomes" id="UP000030595"/>
    </source>
</evidence>
<evidence type="ECO:0008006" key="8">
    <source>
        <dbReference type="Google" id="ProtNLM"/>
    </source>
</evidence>
<dbReference type="PANTHER" id="PTHR30514">
    <property type="entry name" value="GLUCOKINASE"/>
    <property type="match status" value="1"/>
</dbReference>
<dbReference type="OrthoDB" id="370421at2"/>
<evidence type="ECO:0000256" key="2">
    <source>
        <dbReference type="ARBA" id="ARBA00023125"/>
    </source>
</evidence>
<name>A0A0A3IJA8_9BACL</name>
<dbReference type="Gene3D" id="3.40.50.10490">
    <property type="entry name" value="Glucose-6-phosphate isomerase like protein, domain 1"/>
    <property type="match status" value="1"/>
</dbReference>
<dbReference type="InterPro" id="IPR036388">
    <property type="entry name" value="WH-like_DNA-bd_sf"/>
</dbReference>